<evidence type="ECO:0000313" key="2">
    <source>
        <dbReference type="Proteomes" id="UP000030755"/>
    </source>
</evidence>
<reference evidence="1 2" key="1">
    <citation type="journal article" date="2013" name="Curr. Biol.">
        <title>Shared signatures of parasitism and phylogenomics unite Cryptomycota and microsporidia.</title>
        <authorList>
            <person name="James T.Y."/>
            <person name="Pelin A."/>
            <person name="Bonen L."/>
            <person name="Ahrendt S."/>
            <person name="Sain D."/>
            <person name="Corradi N."/>
            <person name="Stajich J.E."/>
        </authorList>
    </citation>
    <scope>NUCLEOTIDE SEQUENCE [LARGE SCALE GENOMIC DNA]</scope>
    <source>
        <strain evidence="1 2">CSF55</strain>
    </source>
</reference>
<proteinExistence type="predicted"/>
<dbReference type="AlphaFoldDB" id="A0A075AUU3"/>
<keyword evidence="2" id="KW-1185">Reference proteome</keyword>
<organism evidence="1 2">
    <name type="scientific">Rozella allomycis (strain CSF55)</name>
    <dbReference type="NCBI Taxonomy" id="988480"/>
    <lineage>
        <taxon>Eukaryota</taxon>
        <taxon>Fungi</taxon>
        <taxon>Fungi incertae sedis</taxon>
        <taxon>Cryptomycota</taxon>
        <taxon>Cryptomycota incertae sedis</taxon>
        <taxon>Rozella</taxon>
    </lineage>
</organism>
<evidence type="ECO:0000313" key="1">
    <source>
        <dbReference type="EMBL" id="EPZ34051.1"/>
    </source>
</evidence>
<dbReference type="EMBL" id="KE561004">
    <property type="protein sequence ID" value="EPZ34051.1"/>
    <property type="molecule type" value="Genomic_DNA"/>
</dbReference>
<gene>
    <name evidence="1" type="ORF">O9G_004988</name>
</gene>
<name>A0A075AUU3_ROZAC</name>
<sequence length="99" mass="11369">MHARLTVMFQFTALPYHAIRRSCKLNLENDNNIIDALLAHFKNKINDKVCGIWYDESPHGNGIGVNVSNGDLYIIYPEDCTFAFKRKNQVGLVDRKPIF</sequence>
<dbReference type="HOGENOM" id="CLU_2321672_0_0_1"/>
<protein>
    <submittedName>
        <fullName evidence="1">Uncharacterized protein</fullName>
    </submittedName>
</protein>
<accession>A0A075AUU3</accession>
<dbReference type="Proteomes" id="UP000030755">
    <property type="component" value="Unassembled WGS sequence"/>
</dbReference>